<dbReference type="InterPro" id="IPR009724">
    <property type="entry name" value="TMEM70"/>
</dbReference>
<feature type="transmembrane region" description="Helical" evidence="2">
    <location>
        <begin position="135"/>
        <end position="156"/>
    </location>
</feature>
<sequence>MSLAGSSRSNTARLVLCRTLTEAGSSARLQHGYRLRSAARSFVHPSSHAYSTCFPAWSLATGRSQAHPSPSRISSGSLAKHFSSARPANQEATPSTAATSESKEAVGESAAEQSDPRILARYAGPLSKTFRRLKIFSLSSLGLSTCLAPAILLAPAEVGLQGRLVLCAAALSTSGTSTALIAWIAGAYTTSMRLVRPSKEERDALTTSSHTDQPWMEIENTSWRLQKLETTIYDLSFIRPTQRPFATWELTLTPEPAALADLPNNGQEQDTHEVVVSETRFAQSGKLRGRLLVRYSKDALTRGEDGSWRAEGRILKQGKPSRHFQVHEAMLGEEWQVLD</sequence>
<organism evidence="3 4">
    <name type="scientific">Ceraceosorus guamensis</name>
    <dbReference type="NCBI Taxonomy" id="1522189"/>
    <lineage>
        <taxon>Eukaryota</taxon>
        <taxon>Fungi</taxon>
        <taxon>Dikarya</taxon>
        <taxon>Basidiomycota</taxon>
        <taxon>Ustilaginomycotina</taxon>
        <taxon>Exobasidiomycetes</taxon>
        <taxon>Ceraceosorales</taxon>
        <taxon>Ceraceosoraceae</taxon>
        <taxon>Ceraceosorus</taxon>
    </lineage>
</organism>
<dbReference type="PANTHER" id="PTHR13281:SF0">
    <property type="entry name" value="TRANSMEMBRANE PROTEIN 70, MITOCHONDRIAL"/>
    <property type="match status" value="1"/>
</dbReference>
<dbReference type="EMBL" id="KZ819394">
    <property type="protein sequence ID" value="PWN41343.1"/>
    <property type="molecule type" value="Genomic_DNA"/>
</dbReference>
<dbReference type="PANTHER" id="PTHR13281">
    <property type="entry name" value="TRANSMEMBRANE PROTEIN 70, MITOCHONDRIAL"/>
    <property type="match status" value="1"/>
</dbReference>
<keyword evidence="2" id="KW-0812">Transmembrane</keyword>
<dbReference type="GO" id="GO:0031966">
    <property type="term" value="C:mitochondrial membrane"/>
    <property type="evidence" value="ECO:0007669"/>
    <property type="project" value="TreeGrafter"/>
</dbReference>
<dbReference type="GeneID" id="37036150"/>
<protein>
    <submittedName>
        <fullName evidence="3">Uncharacterized protein</fullName>
    </submittedName>
</protein>
<feature type="compositionally biased region" description="Polar residues" evidence="1">
    <location>
        <begin position="86"/>
        <end position="100"/>
    </location>
</feature>
<accession>A0A316VY75</accession>
<evidence type="ECO:0000313" key="4">
    <source>
        <dbReference type="Proteomes" id="UP000245783"/>
    </source>
</evidence>
<dbReference type="AlphaFoldDB" id="A0A316VY75"/>
<dbReference type="OrthoDB" id="5386199at2759"/>
<evidence type="ECO:0000313" key="3">
    <source>
        <dbReference type="EMBL" id="PWN41343.1"/>
    </source>
</evidence>
<dbReference type="GO" id="GO:0033615">
    <property type="term" value="P:mitochondrial proton-transporting ATP synthase complex assembly"/>
    <property type="evidence" value="ECO:0007669"/>
    <property type="project" value="TreeGrafter"/>
</dbReference>
<feature type="region of interest" description="Disordered" evidence="1">
    <location>
        <begin position="65"/>
        <end position="112"/>
    </location>
</feature>
<dbReference type="RefSeq" id="XP_025368503.1">
    <property type="nucleotide sequence ID" value="XM_025514280.1"/>
</dbReference>
<evidence type="ECO:0000256" key="1">
    <source>
        <dbReference type="SAM" id="MobiDB-lite"/>
    </source>
</evidence>
<keyword evidence="2" id="KW-1133">Transmembrane helix</keyword>
<keyword evidence="2" id="KW-0472">Membrane</keyword>
<evidence type="ECO:0000256" key="2">
    <source>
        <dbReference type="SAM" id="Phobius"/>
    </source>
</evidence>
<proteinExistence type="predicted"/>
<keyword evidence="4" id="KW-1185">Reference proteome</keyword>
<reference evidence="3 4" key="1">
    <citation type="journal article" date="2018" name="Mol. Biol. Evol.">
        <title>Broad Genomic Sampling Reveals a Smut Pathogenic Ancestry of the Fungal Clade Ustilaginomycotina.</title>
        <authorList>
            <person name="Kijpornyongpan T."/>
            <person name="Mondo S.J."/>
            <person name="Barry K."/>
            <person name="Sandor L."/>
            <person name="Lee J."/>
            <person name="Lipzen A."/>
            <person name="Pangilinan J."/>
            <person name="LaButti K."/>
            <person name="Hainaut M."/>
            <person name="Henrissat B."/>
            <person name="Grigoriev I.V."/>
            <person name="Spatafora J.W."/>
            <person name="Aime M.C."/>
        </authorList>
    </citation>
    <scope>NUCLEOTIDE SEQUENCE [LARGE SCALE GENOMIC DNA]</scope>
    <source>
        <strain evidence="3 4">MCA 4658</strain>
    </source>
</reference>
<feature type="transmembrane region" description="Helical" evidence="2">
    <location>
        <begin position="162"/>
        <end position="189"/>
    </location>
</feature>
<gene>
    <name evidence="3" type="ORF">IE81DRAFT_324614</name>
</gene>
<feature type="compositionally biased region" description="Polar residues" evidence="1">
    <location>
        <begin position="65"/>
        <end position="77"/>
    </location>
</feature>
<dbReference type="Proteomes" id="UP000245783">
    <property type="component" value="Unassembled WGS sequence"/>
</dbReference>
<dbReference type="InParanoid" id="A0A316VY75"/>
<name>A0A316VY75_9BASI</name>